<keyword evidence="1" id="KW-1133">Transmembrane helix</keyword>
<dbReference type="Pfam" id="PF03004">
    <property type="entry name" value="Transposase_24"/>
    <property type="match status" value="1"/>
</dbReference>
<accession>A0AAU9N257</accession>
<evidence type="ECO:0000313" key="2">
    <source>
        <dbReference type="EMBL" id="CAH1434453.1"/>
    </source>
</evidence>
<keyword evidence="1" id="KW-0812">Transmembrane</keyword>
<evidence type="ECO:0000256" key="1">
    <source>
        <dbReference type="SAM" id="Phobius"/>
    </source>
</evidence>
<protein>
    <submittedName>
        <fullName evidence="2">Uncharacterized protein</fullName>
    </submittedName>
</protein>
<dbReference type="EMBL" id="CAKMRJ010003580">
    <property type="protein sequence ID" value="CAH1434453.1"/>
    <property type="molecule type" value="Genomic_DNA"/>
</dbReference>
<dbReference type="InterPro" id="IPR004252">
    <property type="entry name" value="Probable_transposase_24"/>
</dbReference>
<name>A0AAU9N257_9ASTR</name>
<comment type="caution">
    <text evidence="2">The sequence shown here is derived from an EMBL/GenBank/DDBJ whole genome shotgun (WGS) entry which is preliminary data.</text>
</comment>
<reference evidence="2 3" key="1">
    <citation type="submission" date="2022-01" db="EMBL/GenBank/DDBJ databases">
        <authorList>
            <person name="Xiong W."/>
            <person name="Schranz E."/>
        </authorList>
    </citation>
    <scope>NUCLEOTIDE SEQUENCE [LARGE SCALE GENOMIC DNA]</scope>
</reference>
<dbReference type="AlphaFoldDB" id="A0AAU9N257"/>
<keyword evidence="3" id="KW-1185">Reference proteome</keyword>
<keyword evidence="1" id="KW-0472">Membrane</keyword>
<evidence type="ECO:0000313" key="3">
    <source>
        <dbReference type="Proteomes" id="UP001157418"/>
    </source>
</evidence>
<feature type="transmembrane region" description="Helical" evidence="1">
    <location>
        <begin position="59"/>
        <end position="83"/>
    </location>
</feature>
<organism evidence="2 3">
    <name type="scientific">Lactuca virosa</name>
    <dbReference type="NCBI Taxonomy" id="75947"/>
    <lineage>
        <taxon>Eukaryota</taxon>
        <taxon>Viridiplantae</taxon>
        <taxon>Streptophyta</taxon>
        <taxon>Embryophyta</taxon>
        <taxon>Tracheophyta</taxon>
        <taxon>Spermatophyta</taxon>
        <taxon>Magnoliopsida</taxon>
        <taxon>eudicotyledons</taxon>
        <taxon>Gunneridae</taxon>
        <taxon>Pentapetalae</taxon>
        <taxon>asterids</taxon>
        <taxon>campanulids</taxon>
        <taxon>Asterales</taxon>
        <taxon>Asteraceae</taxon>
        <taxon>Cichorioideae</taxon>
        <taxon>Cichorieae</taxon>
        <taxon>Lactucinae</taxon>
        <taxon>Lactuca</taxon>
    </lineage>
</organism>
<proteinExistence type="predicted"/>
<gene>
    <name evidence="2" type="ORF">LVIROSA_LOCUS20972</name>
</gene>
<dbReference type="Proteomes" id="UP001157418">
    <property type="component" value="Unassembled WGS sequence"/>
</dbReference>
<sequence length="371" mass="43319">MHHHQEIVNSALGANRHYMITLLIVHTVDMYQTSLLLVVEKLELHHMSPLLLVEEAPDLQYMSRLLFVMEALDLSYMILLLLVMEVVDLYLMEVAFGRSYVVQAIRRLIDQYIDGPWISFEEIPKEVIEQIWVKFKDQRQDEKIKTNYKFVIQERHRDIMNTYRERSTKMAITTKHDISMEGIDFDIMLDFIPRGMQSQRWEDLCTEWNTDVWLKRSMSGKSNRNTTNSGGNISRHTMGSISYDEHRIRLTTNLERPPTFLELFLFTRLDKASKKKYFAGDVEGKKFCTERAREPYEAYSRPFLEKYGDDLRDHPIDDAELWAKTQREISGASRSSYIYGIGSLGIDFLFNGKSSSAAGVCHPLVILNKSH</sequence>